<sequence>MESFEQPGDDNVGPVRAPMHPAWIRWLPCSVELFRVVPSLDPFPTTWWDELSPEDGTRIWDEPVWCDPGDVDDWIAEAQENMPGTSREVAEKEARDEYDHTTQERSERIERFTTACRRAEVPVPHTVRQLLQFLINIELYREFTGPDGEQWLAPQLTRNPLDVLAFDQSEALEESADQRSDYEELTTIAIRNLIGDAPHSHGLSADVTLDDEQPDVSGAVNLHALAEVADVPAPVIRGMLLELAAKGDISTEDTDLETVKIDESFELSASVKLLAAYTNDELLPPEHS</sequence>
<feature type="region of interest" description="Disordered" evidence="1">
    <location>
        <begin position="82"/>
        <end position="104"/>
    </location>
</feature>
<gene>
    <name evidence="2" type="ORF">JQS30_00210</name>
</gene>
<dbReference type="AlphaFoldDB" id="A0A895XK43"/>
<feature type="compositionally biased region" description="Basic and acidic residues" evidence="1">
    <location>
        <begin position="88"/>
        <end position="104"/>
    </location>
</feature>
<accession>A0A895XK43</accession>
<dbReference type="InterPro" id="IPR046105">
    <property type="entry name" value="DUF6042"/>
</dbReference>
<dbReference type="Pfam" id="PF19508">
    <property type="entry name" value="DUF6042"/>
    <property type="match status" value="1"/>
</dbReference>
<name>A0A895XK43_9ACTN</name>
<dbReference type="EMBL" id="CP070496">
    <property type="protein sequence ID" value="QSB05407.1"/>
    <property type="molecule type" value="Genomic_DNA"/>
</dbReference>
<proteinExistence type="predicted"/>
<keyword evidence="3" id="KW-1185">Reference proteome</keyword>
<evidence type="ECO:0000313" key="3">
    <source>
        <dbReference type="Proteomes" id="UP000662939"/>
    </source>
</evidence>
<organism evidence="2 3">
    <name type="scientific">Natronoglycomyces albus</name>
    <dbReference type="NCBI Taxonomy" id="2811108"/>
    <lineage>
        <taxon>Bacteria</taxon>
        <taxon>Bacillati</taxon>
        <taxon>Actinomycetota</taxon>
        <taxon>Actinomycetes</taxon>
        <taxon>Glycomycetales</taxon>
        <taxon>Glycomycetaceae</taxon>
        <taxon>Natronoglycomyces</taxon>
    </lineage>
</organism>
<reference evidence="2" key="1">
    <citation type="submission" date="2021-02" db="EMBL/GenBank/DDBJ databases">
        <title>Natronoglycomyces albus gen. nov., sp. nov, a haloalkaliphilic actinobacterium from a soda solonchak soil.</title>
        <authorList>
            <person name="Sorokin D.Y."/>
            <person name="Khijniak T.V."/>
            <person name="Zakharycheva A.P."/>
            <person name="Boueva O.V."/>
            <person name="Ariskina E.V."/>
            <person name="Hahnke R.L."/>
            <person name="Bunk B."/>
            <person name="Sproer C."/>
            <person name="Schumann P."/>
            <person name="Evtushenko L.I."/>
            <person name="Kublanov I.V."/>
        </authorList>
    </citation>
    <scope>NUCLEOTIDE SEQUENCE</scope>
    <source>
        <strain evidence="2">DSM 106290</strain>
    </source>
</reference>
<dbReference type="Proteomes" id="UP000662939">
    <property type="component" value="Chromosome"/>
</dbReference>
<dbReference type="RefSeq" id="WP_213171415.1">
    <property type="nucleotide sequence ID" value="NZ_CP070496.1"/>
</dbReference>
<evidence type="ECO:0000256" key="1">
    <source>
        <dbReference type="SAM" id="MobiDB-lite"/>
    </source>
</evidence>
<dbReference type="KEGG" id="nav:JQS30_00210"/>
<protein>
    <submittedName>
        <fullName evidence="2">Uncharacterized protein</fullName>
    </submittedName>
</protein>
<evidence type="ECO:0000313" key="2">
    <source>
        <dbReference type="EMBL" id="QSB05407.1"/>
    </source>
</evidence>